<proteinExistence type="predicted"/>
<gene>
    <name evidence="1" type="ORF">BDQ12DRAFT_601824</name>
</gene>
<evidence type="ECO:0008006" key="3">
    <source>
        <dbReference type="Google" id="ProtNLM"/>
    </source>
</evidence>
<sequence length="434" mass="47957">MSELDSSASVLPSYSPSVPAPLYSSEPACGELLLEHTPRSRSLRPPPTSSFIKKMGSVTLVLNEQEENVDMPSYGRHAVISGTVCFGECHTTAEVIIQIEGKLDSTISEGGSTSFVLVKDTYTLWKDSNSLNACPSQLPFTIILPSTYQDGGESRPLPPTYEANFPGVPALFVRSSYRIHVTVRRIPNRKIGFWTKTKRVIVPFKYTPRTRSHRPIVPTPCFFSSVKTSPEEWYQAVATMKTRTSSQLSPINCHLFVPAARIYGLIDIIPFHVQLTGRVSSLKEFFSSHNLDRISSADSHISATTTKANKSSKPMVRLYLLRQVAVDVAGEKGWRNSVIGEGTLYSVPPALSTCYSLPMDCREENLDWEGELRVNSDITCGSFQASNVHVKDFIALSLKPPNPFTSPLLEMQLTVPIRFVTDSWGDTTTLETGA</sequence>
<dbReference type="AlphaFoldDB" id="A0A5C3M7U3"/>
<evidence type="ECO:0000313" key="2">
    <source>
        <dbReference type="Proteomes" id="UP000308652"/>
    </source>
</evidence>
<name>A0A5C3M7U3_9AGAR</name>
<protein>
    <recommendedName>
        <fullName evidence="3">Arrestin-like N-terminal domain-containing protein</fullName>
    </recommendedName>
</protein>
<dbReference type="EMBL" id="ML213596">
    <property type="protein sequence ID" value="TFK40753.1"/>
    <property type="molecule type" value="Genomic_DNA"/>
</dbReference>
<dbReference type="OrthoDB" id="3252135at2759"/>
<organism evidence="1 2">
    <name type="scientific">Crucibulum laeve</name>
    <dbReference type="NCBI Taxonomy" id="68775"/>
    <lineage>
        <taxon>Eukaryota</taxon>
        <taxon>Fungi</taxon>
        <taxon>Dikarya</taxon>
        <taxon>Basidiomycota</taxon>
        <taxon>Agaricomycotina</taxon>
        <taxon>Agaricomycetes</taxon>
        <taxon>Agaricomycetidae</taxon>
        <taxon>Agaricales</taxon>
        <taxon>Agaricineae</taxon>
        <taxon>Nidulariaceae</taxon>
        <taxon>Crucibulum</taxon>
    </lineage>
</organism>
<keyword evidence="2" id="KW-1185">Reference proteome</keyword>
<accession>A0A5C3M7U3</accession>
<dbReference type="Proteomes" id="UP000308652">
    <property type="component" value="Unassembled WGS sequence"/>
</dbReference>
<evidence type="ECO:0000313" key="1">
    <source>
        <dbReference type="EMBL" id="TFK40753.1"/>
    </source>
</evidence>
<reference evidence="1 2" key="1">
    <citation type="journal article" date="2019" name="Nat. Ecol. Evol.">
        <title>Megaphylogeny resolves global patterns of mushroom evolution.</title>
        <authorList>
            <person name="Varga T."/>
            <person name="Krizsan K."/>
            <person name="Foldi C."/>
            <person name="Dima B."/>
            <person name="Sanchez-Garcia M."/>
            <person name="Sanchez-Ramirez S."/>
            <person name="Szollosi G.J."/>
            <person name="Szarkandi J.G."/>
            <person name="Papp V."/>
            <person name="Albert L."/>
            <person name="Andreopoulos W."/>
            <person name="Angelini C."/>
            <person name="Antonin V."/>
            <person name="Barry K.W."/>
            <person name="Bougher N.L."/>
            <person name="Buchanan P."/>
            <person name="Buyck B."/>
            <person name="Bense V."/>
            <person name="Catcheside P."/>
            <person name="Chovatia M."/>
            <person name="Cooper J."/>
            <person name="Damon W."/>
            <person name="Desjardin D."/>
            <person name="Finy P."/>
            <person name="Geml J."/>
            <person name="Haridas S."/>
            <person name="Hughes K."/>
            <person name="Justo A."/>
            <person name="Karasinski D."/>
            <person name="Kautmanova I."/>
            <person name="Kiss B."/>
            <person name="Kocsube S."/>
            <person name="Kotiranta H."/>
            <person name="LaButti K.M."/>
            <person name="Lechner B.E."/>
            <person name="Liimatainen K."/>
            <person name="Lipzen A."/>
            <person name="Lukacs Z."/>
            <person name="Mihaltcheva S."/>
            <person name="Morgado L.N."/>
            <person name="Niskanen T."/>
            <person name="Noordeloos M.E."/>
            <person name="Ohm R.A."/>
            <person name="Ortiz-Santana B."/>
            <person name="Ovrebo C."/>
            <person name="Racz N."/>
            <person name="Riley R."/>
            <person name="Savchenko A."/>
            <person name="Shiryaev A."/>
            <person name="Soop K."/>
            <person name="Spirin V."/>
            <person name="Szebenyi C."/>
            <person name="Tomsovsky M."/>
            <person name="Tulloss R.E."/>
            <person name="Uehling J."/>
            <person name="Grigoriev I.V."/>
            <person name="Vagvolgyi C."/>
            <person name="Papp T."/>
            <person name="Martin F.M."/>
            <person name="Miettinen O."/>
            <person name="Hibbett D.S."/>
            <person name="Nagy L.G."/>
        </authorList>
    </citation>
    <scope>NUCLEOTIDE SEQUENCE [LARGE SCALE GENOMIC DNA]</scope>
    <source>
        <strain evidence="1 2">CBS 166.37</strain>
    </source>
</reference>